<evidence type="ECO:0000313" key="2">
    <source>
        <dbReference type="EMBL" id="KAF7815287.1"/>
    </source>
</evidence>
<evidence type="ECO:0000259" key="1">
    <source>
        <dbReference type="Pfam" id="PF13966"/>
    </source>
</evidence>
<reference evidence="2" key="1">
    <citation type="submission" date="2020-09" db="EMBL/GenBank/DDBJ databases">
        <title>Genome-Enabled Discovery of Anthraquinone Biosynthesis in Senna tora.</title>
        <authorList>
            <person name="Kang S.-H."/>
            <person name="Pandey R.P."/>
            <person name="Lee C.-M."/>
            <person name="Sim J.-S."/>
            <person name="Jeong J.-T."/>
            <person name="Choi B.-S."/>
            <person name="Jung M."/>
            <person name="Ginzburg D."/>
            <person name="Zhao K."/>
            <person name="Won S.Y."/>
            <person name="Oh T.-J."/>
            <person name="Yu Y."/>
            <person name="Kim N.-H."/>
            <person name="Lee O.R."/>
            <person name="Lee T.-H."/>
            <person name="Bashyal P."/>
            <person name="Kim T.-S."/>
            <person name="Lee W.-H."/>
            <person name="Kawkins C."/>
            <person name="Kim C.-K."/>
            <person name="Kim J.S."/>
            <person name="Ahn B.O."/>
            <person name="Rhee S.Y."/>
            <person name="Sohng J.K."/>
        </authorList>
    </citation>
    <scope>NUCLEOTIDE SEQUENCE</scope>
    <source>
        <tissue evidence="2">Leaf</tissue>
    </source>
</reference>
<dbReference type="OrthoDB" id="1348681at2759"/>
<accession>A0A834WAH8</accession>
<dbReference type="Pfam" id="PF13966">
    <property type="entry name" value="zf-RVT"/>
    <property type="match status" value="1"/>
</dbReference>
<evidence type="ECO:0000313" key="3">
    <source>
        <dbReference type="Proteomes" id="UP000634136"/>
    </source>
</evidence>
<organism evidence="2 3">
    <name type="scientific">Senna tora</name>
    <dbReference type="NCBI Taxonomy" id="362788"/>
    <lineage>
        <taxon>Eukaryota</taxon>
        <taxon>Viridiplantae</taxon>
        <taxon>Streptophyta</taxon>
        <taxon>Embryophyta</taxon>
        <taxon>Tracheophyta</taxon>
        <taxon>Spermatophyta</taxon>
        <taxon>Magnoliopsida</taxon>
        <taxon>eudicotyledons</taxon>
        <taxon>Gunneridae</taxon>
        <taxon>Pentapetalae</taxon>
        <taxon>rosids</taxon>
        <taxon>fabids</taxon>
        <taxon>Fabales</taxon>
        <taxon>Fabaceae</taxon>
        <taxon>Caesalpinioideae</taxon>
        <taxon>Cassia clade</taxon>
        <taxon>Senna</taxon>
    </lineage>
</organism>
<keyword evidence="2" id="KW-0808">Transferase</keyword>
<proteinExistence type="predicted"/>
<gene>
    <name evidence="2" type="ORF">G2W53_029256</name>
</gene>
<keyword evidence="3" id="KW-1185">Reference proteome</keyword>
<feature type="domain" description="Reverse transcriptase zinc-binding" evidence="1">
    <location>
        <begin position="120"/>
        <end position="208"/>
    </location>
</feature>
<dbReference type="AlphaFoldDB" id="A0A834WAH8"/>
<dbReference type="GO" id="GO:0003964">
    <property type="term" value="F:RNA-directed DNA polymerase activity"/>
    <property type="evidence" value="ECO:0007669"/>
    <property type="project" value="UniProtKB-KW"/>
</dbReference>
<dbReference type="EMBL" id="JAAIUW010000009">
    <property type="protein sequence ID" value="KAF7815287.1"/>
    <property type="molecule type" value="Genomic_DNA"/>
</dbReference>
<keyword evidence="2" id="KW-0548">Nucleotidyltransferase</keyword>
<protein>
    <submittedName>
        <fullName evidence="2">Reverse transcriptase zinc-binding domain</fullName>
    </submittedName>
</protein>
<name>A0A834WAH8_9FABA</name>
<comment type="caution">
    <text evidence="2">The sequence shown here is derived from an EMBL/GenBank/DDBJ whole genome shotgun (WGS) entry which is preliminary data.</text>
</comment>
<keyword evidence="2" id="KW-0695">RNA-directed DNA polymerase</keyword>
<sequence length="286" mass="33281">MGRVQNSSNDLLEKLNVKPNSSPLWKKFCKASRVVTANIGWRVGNGNKISLNDAKWISPDLHNHHYHKLSDLMHQGGFLDEAKVAQVYTSYKKDLVLDTVISHTKVEDKLVWKITGNGDFTVKKAYEIMTNNAHNHGPPSFKWDQFWKLPLAKKVLLFWWKNLNKGLPLKMNLARKGSQISTECPYRCDALETEEHIFKDCQFAKKVWFASKLNLRSAEITDSSRTYWISHNISTFYKRNSPQHKEIIMMLLSICWSLYTQRNLLIFQQGKDDVMEFLSRAYKIVD</sequence>
<dbReference type="InterPro" id="IPR026960">
    <property type="entry name" value="RVT-Znf"/>
</dbReference>
<dbReference type="Proteomes" id="UP000634136">
    <property type="component" value="Unassembled WGS sequence"/>
</dbReference>